<protein>
    <submittedName>
        <fullName evidence="1">Uncharacterized protein</fullName>
    </submittedName>
</protein>
<evidence type="ECO:0000313" key="1">
    <source>
        <dbReference type="EMBL" id="JAD42181.1"/>
    </source>
</evidence>
<proteinExistence type="predicted"/>
<dbReference type="EMBL" id="GBRH01255714">
    <property type="protein sequence ID" value="JAD42181.1"/>
    <property type="molecule type" value="Transcribed_RNA"/>
</dbReference>
<reference evidence="1" key="1">
    <citation type="submission" date="2014-09" db="EMBL/GenBank/DDBJ databases">
        <authorList>
            <person name="Magalhaes I.L.F."/>
            <person name="Oliveira U."/>
            <person name="Santos F.R."/>
            <person name="Vidigal T.H.D.A."/>
            <person name="Brescovit A.D."/>
            <person name="Santos A.J."/>
        </authorList>
    </citation>
    <scope>NUCLEOTIDE SEQUENCE</scope>
    <source>
        <tissue evidence="1">Shoot tissue taken approximately 20 cm above the soil surface</tissue>
    </source>
</reference>
<organism evidence="1">
    <name type="scientific">Arundo donax</name>
    <name type="common">Giant reed</name>
    <name type="synonym">Donax arundinaceus</name>
    <dbReference type="NCBI Taxonomy" id="35708"/>
    <lineage>
        <taxon>Eukaryota</taxon>
        <taxon>Viridiplantae</taxon>
        <taxon>Streptophyta</taxon>
        <taxon>Embryophyta</taxon>
        <taxon>Tracheophyta</taxon>
        <taxon>Spermatophyta</taxon>
        <taxon>Magnoliopsida</taxon>
        <taxon>Liliopsida</taxon>
        <taxon>Poales</taxon>
        <taxon>Poaceae</taxon>
        <taxon>PACMAD clade</taxon>
        <taxon>Arundinoideae</taxon>
        <taxon>Arundineae</taxon>
        <taxon>Arundo</taxon>
    </lineage>
</organism>
<accession>A0A0A8ZTR9</accession>
<sequence length="28" mass="3468">MFWIQMKSQQNYLTGEMSTFVCTRMFQM</sequence>
<name>A0A0A8ZTR9_ARUDO</name>
<reference evidence="1" key="2">
    <citation type="journal article" date="2015" name="Data Brief">
        <title>Shoot transcriptome of the giant reed, Arundo donax.</title>
        <authorList>
            <person name="Barrero R.A."/>
            <person name="Guerrero F.D."/>
            <person name="Moolhuijzen P."/>
            <person name="Goolsby J.A."/>
            <person name="Tidwell J."/>
            <person name="Bellgard S.E."/>
            <person name="Bellgard M.I."/>
        </authorList>
    </citation>
    <scope>NUCLEOTIDE SEQUENCE</scope>
    <source>
        <tissue evidence="1">Shoot tissue taken approximately 20 cm above the soil surface</tissue>
    </source>
</reference>
<dbReference type="AlphaFoldDB" id="A0A0A8ZTR9"/>